<evidence type="ECO:0000313" key="11">
    <source>
        <dbReference type="Proteomes" id="UP000694541"/>
    </source>
</evidence>
<feature type="compositionally biased region" description="Basic and acidic residues" evidence="9">
    <location>
        <begin position="232"/>
        <end position="244"/>
    </location>
</feature>
<feature type="region of interest" description="Disordered" evidence="9">
    <location>
        <begin position="256"/>
        <end position="280"/>
    </location>
</feature>
<dbReference type="Ensembl" id="ENSANIT00000010216.1">
    <property type="protein sequence ID" value="ENSANIP00000009878.1"/>
    <property type="gene ID" value="ENSANIG00000006664.1"/>
</dbReference>
<dbReference type="HAMAP" id="MF_03226">
    <property type="entry name" value="YJU2"/>
    <property type="match status" value="1"/>
</dbReference>
<gene>
    <name evidence="8" type="primary">YJU2</name>
</gene>
<comment type="similarity">
    <text evidence="8">Belongs to the CWC16 family. YJU2 subfamily.</text>
</comment>
<dbReference type="GO" id="GO:0071006">
    <property type="term" value="C:U2-type catalytic step 1 spliceosome"/>
    <property type="evidence" value="ECO:0007669"/>
    <property type="project" value="UniProtKB-UniRule"/>
</dbReference>
<keyword evidence="3 8" id="KW-0479">Metal-binding</keyword>
<evidence type="ECO:0000256" key="6">
    <source>
        <dbReference type="ARBA" id="ARBA00023187"/>
    </source>
</evidence>
<reference evidence="10" key="1">
    <citation type="submission" date="2025-08" db="UniProtKB">
        <authorList>
            <consortium name="Ensembl"/>
        </authorList>
    </citation>
    <scope>IDENTIFICATION</scope>
</reference>
<evidence type="ECO:0000256" key="8">
    <source>
        <dbReference type="HAMAP-Rule" id="MF_03226"/>
    </source>
</evidence>
<dbReference type="GO" id="GO:0046872">
    <property type="term" value="F:metal ion binding"/>
    <property type="evidence" value="ECO:0007669"/>
    <property type="project" value="UniProtKB-KW"/>
</dbReference>
<proteinExistence type="inferred from homology"/>
<evidence type="ECO:0000256" key="1">
    <source>
        <dbReference type="ARBA" id="ARBA00004123"/>
    </source>
</evidence>
<comment type="subunit">
    <text evidence="8">Component of the spliceosome. Present in the activated B complex, the catalytically activated B* complex which catalyzes the branching, the catalytic step 1 C complex catalyzing the exon ligation, and the postcatalytic P complex containing the ligated exons (mRNA) and the excised lariat intron.</text>
</comment>
<keyword evidence="11" id="KW-1185">Reference proteome</keyword>
<feature type="binding site" evidence="8">
    <location>
        <position position="46"/>
    </location>
    <ligand>
        <name>Zn(2+)</name>
        <dbReference type="ChEBI" id="CHEBI:29105"/>
    </ligand>
</feature>
<feature type="binding site" evidence="8">
    <location>
        <position position="43"/>
    </location>
    <ligand>
        <name>Zn(2+)</name>
        <dbReference type="ChEBI" id="CHEBI:29105"/>
    </ligand>
</feature>
<dbReference type="InterPro" id="IPR043701">
    <property type="entry name" value="Yju2"/>
</dbReference>
<keyword evidence="7 8" id="KW-0539">Nucleus</keyword>
<dbReference type="Pfam" id="PF04502">
    <property type="entry name" value="Saf4_Yju2"/>
    <property type="match status" value="1"/>
</dbReference>
<dbReference type="AlphaFoldDB" id="A0A8B9RTQ8"/>
<protein>
    <recommendedName>
        <fullName evidence="8">Splicing factor YJU2</fullName>
    </recommendedName>
</protein>
<evidence type="ECO:0000256" key="7">
    <source>
        <dbReference type="ARBA" id="ARBA00023242"/>
    </source>
</evidence>
<feature type="binding site" evidence="8">
    <location>
        <position position="83"/>
    </location>
    <ligand>
        <name>Zn(2+)</name>
        <dbReference type="ChEBI" id="CHEBI:29105"/>
    </ligand>
</feature>
<evidence type="ECO:0000313" key="10">
    <source>
        <dbReference type="Ensembl" id="ENSANIP00000009878.1"/>
    </source>
</evidence>
<dbReference type="PANTHER" id="PTHR12111:SF1">
    <property type="entry name" value="SPLICING FACTOR YJU2"/>
    <property type="match status" value="1"/>
</dbReference>
<evidence type="ECO:0000256" key="4">
    <source>
        <dbReference type="ARBA" id="ARBA00022728"/>
    </source>
</evidence>
<evidence type="ECO:0000256" key="9">
    <source>
        <dbReference type="SAM" id="MobiDB-lite"/>
    </source>
</evidence>
<comment type="function">
    <text evidence="8">Part of the spliceosome which catalyzes two sequential transesterification reactions, first the excision of the non-coding intron from pre-mRNA and then the ligation of the coding exons to form the mature mRNA. Plays a role in stabilizing the structure of the spliceosome catalytic core and docking of the branch helix into the active site, producing 5'-exon and lariat intron-3'-intermediates. May protect cells from TP53-dependent apoptosis upon dsDNA break damage through association with PRP19-CD5L complex.</text>
</comment>
<dbReference type="PANTHER" id="PTHR12111">
    <property type="entry name" value="SPLICING FACTOR YJU2"/>
    <property type="match status" value="1"/>
</dbReference>
<accession>A0A8B9RTQ8</accession>
<reference evidence="10" key="2">
    <citation type="submission" date="2025-09" db="UniProtKB">
        <authorList>
            <consortium name="Ensembl"/>
        </authorList>
    </citation>
    <scope>IDENTIFICATION</scope>
</reference>
<keyword evidence="2" id="KW-0507">mRNA processing</keyword>
<dbReference type="GO" id="GO:0000349">
    <property type="term" value="P:generation of catalytic spliceosome for first transesterification step"/>
    <property type="evidence" value="ECO:0007669"/>
    <property type="project" value="UniProtKB-UniRule"/>
</dbReference>
<feature type="region of interest" description="Disordered" evidence="9">
    <location>
        <begin position="174"/>
        <end position="244"/>
    </location>
</feature>
<keyword evidence="4 8" id="KW-0747">Spliceosome</keyword>
<comment type="subcellular location">
    <subcellularLocation>
        <location evidence="1 8">Nucleus</location>
    </subcellularLocation>
</comment>
<dbReference type="Proteomes" id="UP000694541">
    <property type="component" value="Unplaced"/>
</dbReference>
<evidence type="ECO:0000256" key="5">
    <source>
        <dbReference type="ARBA" id="ARBA00022833"/>
    </source>
</evidence>
<evidence type="ECO:0000256" key="2">
    <source>
        <dbReference type="ARBA" id="ARBA00022664"/>
    </source>
</evidence>
<sequence length="314" mass="36110">MSERKVLNKYYPPDFDPAKIPKLKLPKDRQYVVRLMAPFNMRCKTCGEYIYKGKKFNARKETVQNEVYLGLPIFRFYIKCTRCLTDPENTDYTMEHGATRNFQAEKLLEEEEKRMQKEREEEELNNPMKVLENRTKDSKLEMEVLENLQELKELNQRQANVDFEAMLKQYKEYEEEQKRKEQEEDEQEMKAMLEQAQNRRLLVDSDSDEEPAKSRTKPAAKIKPTDILQEPQSKKLKTESWERSVGKLNTKSQLAGLVTVKKQKPNPALANGTENQGTTANTGNCPCGEGAGSCFRPAGCAKPVGFASDGEGST</sequence>
<evidence type="ECO:0000256" key="3">
    <source>
        <dbReference type="ARBA" id="ARBA00022723"/>
    </source>
</evidence>
<keyword evidence="6" id="KW-0508">mRNA splicing</keyword>
<keyword evidence="5 8" id="KW-0862">Zinc</keyword>
<dbReference type="InterPro" id="IPR007590">
    <property type="entry name" value="Saf4/Yju2"/>
</dbReference>
<feature type="binding site" evidence="8">
    <location>
        <position position="80"/>
    </location>
    <ligand>
        <name>Zn(2+)</name>
        <dbReference type="ChEBI" id="CHEBI:29105"/>
    </ligand>
</feature>
<organism evidence="10 11">
    <name type="scientific">Accipiter nisus</name>
    <name type="common">Eurasian sparrowhawk</name>
    <dbReference type="NCBI Taxonomy" id="211598"/>
    <lineage>
        <taxon>Eukaryota</taxon>
        <taxon>Metazoa</taxon>
        <taxon>Chordata</taxon>
        <taxon>Craniata</taxon>
        <taxon>Vertebrata</taxon>
        <taxon>Euteleostomi</taxon>
        <taxon>Archelosauria</taxon>
        <taxon>Archosauria</taxon>
        <taxon>Dinosauria</taxon>
        <taxon>Saurischia</taxon>
        <taxon>Theropoda</taxon>
        <taxon>Coelurosauria</taxon>
        <taxon>Aves</taxon>
        <taxon>Neognathae</taxon>
        <taxon>Neoaves</taxon>
        <taxon>Telluraves</taxon>
        <taxon>Accipitrimorphae</taxon>
        <taxon>Accipitriformes</taxon>
        <taxon>Accipitridae</taxon>
        <taxon>Accipitrinae</taxon>
        <taxon>Accipiter</taxon>
    </lineage>
</organism>
<name>A0A8B9RTQ8_9AVES</name>